<keyword evidence="4 7" id="KW-1133">Transmembrane helix</keyword>
<feature type="transmembrane region" description="Helical" evidence="7">
    <location>
        <begin position="332"/>
        <end position="354"/>
    </location>
</feature>
<evidence type="ECO:0000256" key="7">
    <source>
        <dbReference type="SAM" id="Phobius"/>
    </source>
</evidence>
<comment type="subcellular location">
    <subcellularLocation>
        <location evidence="1">Cell membrane</location>
        <topology evidence="1">Multi-pass membrane protein</topology>
    </subcellularLocation>
</comment>
<keyword evidence="3 7" id="KW-0812">Transmembrane</keyword>
<dbReference type="GO" id="GO:0005886">
    <property type="term" value="C:plasma membrane"/>
    <property type="evidence" value="ECO:0007669"/>
    <property type="project" value="UniProtKB-SubCell"/>
</dbReference>
<proteinExistence type="inferred from homology"/>
<evidence type="ECO:0000259" key="9">
    <source>
        <dbReference type="Pfam" id="PF12704"/>
    </source>
</evidence>
<evidence type="ECO:0000256" key="1">
    <source>
        <dbReference type="ARBA" id="ARBA00004651"/>
    </source>
</evidence>
<evidence type="ECO:0000259" key="8">
    <source>
        <dbReference type="Pfam" id="PF02687"/>
    </source>
</evidence>
<sequence length="384" mass="41466">MTLNHTLKIAFKGLTAHKSRSLLTVLGIVIGIAAIILIMSIGKGGQKLILNQVQGLGSKTIAVLPGREPKGPTDVASFFLDSLKERDLESLGDKNNVPYVEDLMPVVFGSARLAYKDETYQATILGGGSAEKNNVMAEIFDVVPDKGEFFTASDVFSQASVVVIGDNVREELFGPNEALGEKIRINNRSFKVVGILPSKGQVSFFNFDDMVLAPYTTVQQYILGRKYFDRIIVTASEEKYIKITVQDIEATLRANHNITDPGKDDFFVETSADLVDRISVITLALTLLLTSIAAISLVVGGIGVMNIMLVSVTERTREIGLRKALGATSKNILYQFLTEAVILTAVGGIIGVILGGTLSFAIAIIISNFSGFVWPFIFPVTAAL</sequence>
<dbReference type="GO" id="GO:0022857">
    <property type="term" value="F:transmembrane transporter activity"/>
    <property type="evidence" value="ECO:0007669"/>
    <property type="project" value="TreeGrafter"/>
</dbReference>
<feature type="transmembrane region" description="Helical" evidence="7">
    <location>
        <begin position="21"/>
        <end position="42"/>
    </location>
</feature>
<dbReference type="InterPro" id="IPR025857">
    <property type="entry name" value="MacB_PCD"/>
</dbReference>
<keyword evidence="5 7" id="KW-0472">Membrane</keyword>
<dbReference type="InterPro" id="IPR003838">
    <property type="entry name" value="ABC3_permease_C"/>
</dbReference>
<feature type="domain" description="MacB-like periplasmic core" evidence="9">
    <location>
        <begin position="21"/>
        <end position="250"/>
    </location>
</feature>
<evidence type="ECO:0000256" key="6">
    <source>
        <dbReference type="ARBA" id="ARBA00038076"/>
    </source>
</evidence>
<dbReference type="PRINTS" id="PR00173">
    <property type="entry name" value="EDTRNSPORT"/>
</dbReference>
<feature type="transmembrane region" description="Helical" evidence="7">
    <location>
        <begin position="283"/>
        <end position="311"/>
    </location>
</feature>
<organism evidence="10 11">
    <name type="scientific">Candidatus Jorgensenbacteria bacterium GWC1_48_12</name>
    <dbReference type="NCBI Taxonomy" id="1798469"/>
    <lineage>
        <taxon>Bacteria</taxon>
        <taxon>Candidatus Joergenseniibacteriota</taxon>
    </lineage>
</organism>
<dbReference type="InterPro" id="IPR050250">
    <property type="entry name" value="Macrolide_Exporter_MacB"/>
</dbReference>
<feature type="non-terminal residue" evidence="10">
    <location>
        <position position="384"/>
    </location>
</feature>
<dbReference type="AlphaFoldDB" id="A0A1F6BM14"/>
<evidence type="ECO:0000256" key="5">
    <source>
        <dbReference type="ARBA" id="ARBA00023136"/>
    </source>
</evidence>
<name>A0A1F6BM14_9BACT</name>
<reference evidence="10 11" key="1">
    <citation type="journal article" date="2016" name="Nat. Commun.">
        <title>Thousands of microbial genomes shed light on interconnected biogeochemical processes in an aquifer system.</title>
        <authorList>
            <person name="Anantharaman K."/>
            <person name="Brown C.T."/>
            <person name="Hug L.A."/>
            <person name="Sharon I."/>
            <person name="Castelle C.J."/>
            <person name="Probst A.J."/>
            <person name="Thomas B.C."/>
            <person name="Singh A."/>
            <person name="Wilkins M.J."/>
            <person name="Karaoz U."/>
            <person name="Brodie E.L."/>
            <person name="Williams K.H."/>
            <person name="Hubbard S.S."/>
            <person name="Banfield J.F."/>
        </authorList>
    </citation>
    <scope>NUCLEOTIDE SEQUENCE [LARGE SCALE GENOMIC DNA]</scope>
</reference>
<feature type="transmembrane region" description="Helical" evidence="7">
    <location>
        <begin position="360"/>
        <end position="382"/>
    </location>
</feature>
<evidence type="ECO:0000313" key="10">
    <source>
        <dbReference type="EMBL" id="OGG37951.1"/>
    </source>
</evidence>
<dbReference type="Proteomes" id="UP000179324">
    <property type="component" value="Unassembled WGS sequence"/>
</dbReference>
<comment type="caution">
    <text evidence="10">The sequence shown here is derived from an EMBL/GenBank/DDBJ whole genome shotgun (WGS) entry which is preliminary data.</text>
</comment>
<feature type="domain" description="ABC3 transporter permease C-terminal" evidence="8">
    <location>
        <begin position="291"/>
        <end position="379"/>
    </location>
</feature>
<dbReference type="Pfam" id="PF02687">
    <property type="entry name" value="FtsX"/>
    <property type="match status" value="1"/>
</dbReference>
<dbReference type="PANTHER" id="PTHR30572">
    <property type="entry name" value="MEMBRANE COMPONENT OF TRANSPORTER-RELATED"/>
    <property type="match status" value="1"/>
</dbReference>
<dbReference type="EMBL" id="MFKI01000043">
    <property type="protein sequence ID" value="OGG37951.1"/>
    <property type="molecule type" value="Genomic_DNA"/>
</dbReference>
<evidence type="ECO:0000313" key="11">
    <source>
        <dbReference type="Proteomes" id="UP000179324"/>
    </source>
</evidence>
<evidence type="ECO:0000256" key="2">
    <source>
        <dbReference type="ARBA" id="ARBA00022475"/>
    </source>
</evidence>
<dbReference type="PANTHER" id="PTHR30572:SF4">
    <property type="entry name" value="ABC TRANSPORTER PERMEASE YTRF"/>
    <property type="match status" value="1"/>
</dbReference>
<comment type="similarity">
    <text evidence="6">Belongs to the ABC-4 integral membrane protein family.</text>
</comment>
<evidence type="ECO:0008006" key="12">
    <source>
        <dbReference type="Google" id="ProtNLM"/>
    </source>
</evidence>
<evidence type="ECO:0000256" key="4">
    <source>
        <dbReference type="ARBA" id="ARBA00022989"/>
    </source>
</evidence>
<dbReference type="Pfam" id="PF12704">
    <property type="entry name" value="MacB_PCD"/>
    <property type="match status" value="1"/>
</dbReference>
<protein>
    <recommendedName>
        <fullName evidence="12">Multidrug ABC transporter substrate-binding protein</fullName>
    </recommendedName>
</protein>
<gene>
    <name evidence="10" type="ORF">A2127_01060</name>
</gene>
<evidence type="ECO:0000256" key="3">
    <source>
        <dbReference type="ARBA" id="ARBA00022692"/>
    </source>
</evidence>
<keyword evidence="2" id="KW-1003">Cell membrane</keyword>
<accession>A0A1F6BM14</accession>